<keyword evidence="1" id="KW-0723">Serine/threonine-protein kinase</keyword>
<dbReference type="EMBL" id="BLAG01000019">
    <property type="protein sequence ID" value="GES33407.1"/>
    <property type="molecule type" value="Genomic_DNA"/>
</dbReference>
<dbReference type="InterPro" id="IPR050267">
    <property type="entry name" value="Anti-sigma-factor_SerPK"/>
</dbReference>
<evidence type="ECO:0000313" key="4">
    <source>
        <dbReference type="EMBL" id="GES33407.1"/>
    </source>
</evidence>
<gene>
    <name evidence="4" type="ORF">San01_58950</name>
</gene>
<dbReference type="InterPro" id="IPR003594">
    <property type="entry name" value="HATPase_dom"/>
</dbReference>
<keyword evidence="1" id="KW-0808">Transferase</keyword>
<name>A0A5J4LGV2_9ACTN</name>
<dbReference type="GO" id="GO:0004674">
    <property type="term" value="F:protein serine/threonine kinase activity"/>
    <property type="evidence" value="ECO:0007669"/>
    <property type="project" value="UniProtKB-KW"/>
</dbReference>
<evidence type="ECO:0000256" key="1">
    <source>
        <dbReference type="ARBA" id="ARBA00022527"/>
    </source>
</evidence>
<dbReference type="Gene3D" id="3.30.565.10">
    <property type="entry name" value="Histidine kinase-like ATPase, C-terminal domain"/>
    <property type="match status" value="1"/>
</dbReference>
<dbReference type="SUPFAM" id="SSF55874">
    <property type="entry name" value="ATPase domain of HSP90 chaperone/DNA topoisomerase II/histidine kinase"/>
    <property type="match status" value="1"/>
</dbReference>
<keyword evidence="5" id="KW-1185">Reference proteome</keyword>
<feature type="domain" description="Histidine kinase/HSP90-like ATPase" evidence="3">
    <location>
        <begin position="27"/>
        <end position="133"/>
    </location>
</feature>
<dbReference type="AlphaFoldDB" id="A0A5J4LGV2"/>
<dbReference type="PANTHER" id="PTHR35526">
    <property type="entry name" value="ANTI-SIGMA-F FACTOR RSBW-RELATED"/>
    <property type="match status" value="1"/>
</dbReference>
<sequence>MKKPMHHSLATDDPSYQPARSACHPGTAADARDFARDFADLLHPAPAARTTQNLLLLVSELVTNALRHAGAVTALRLSADHEDIRVQVEDPSPARPEGRSPDLSGRGGGFGWPMVCALAREVTIRPHPGGGKIVQAALAR</sequence>
<proteinExistence type="predicted"/>
<feature type="region of interest" description="Disordered" evidence="2">
    <location>
        <begin position="1"/>
        <end position="28"/>
    </location>
</feature>
<dbReference type="InterPro" id="IPR036890">
    <property type="entry name" value="HATPase_C_sf"/>
</dbReference>
<evidence type="ECO:0000256" key="2">
    <source>
        <dbReference type="SAM" id="MobiDB-lite"/>
    </source>
</evidence>
<accession>A0A5J4LGV2</accession>
<keyword evidence="1" id="KW-0418">Kinase</keyword>
<dbReference type="Pfam" id="PF13581">
    <property type="entry name" value="HATPase_c_2"/>
    <property type="match status" value="1"/>
</dbReference>
<evidence type="ECO:0000259" key="3">
    <source>
        <dbReference type="Pfam" id="PF13581"/>
    </source>
</evidence>
<feature type="region of interest" description="Disordered" evidence="2">
    <location>
        <begin position="80"/>
        <end position="106"/>
    </location>
</feature>
<comment type="caution">
    <text evidence="4">The sequence shown here is derived from an EMBL/GenBank/DDBJ whole genome shotgun (WGS) entry which is preliminary data.</text>
</comment>
<organism evidence="4 5">
    <name type="scientific">Streptomyces angustmyceticus</name>
    <dbReference type="NCBI Taxonomy" id="285578"/>
    <lineage>
        <taxon>Bacteria</taxon>
        <taxon>Bacillati</taxon>
        <taxon>Actinomycetota</taxon>
        <taxon>Actinomycetes</taxon>
        <taxon>Kitasatosporales</taxon>
        <taxon>Streptomycetaceae</taxon>
        <taxon>Streptomyces</taxon>
    </lineage>
</organism>
<dbReference type="Proteomes" id="UP000325598">
    <property type="component" value="Unassembled WGS sequence"/>
</dbReference>
<dbReference type="PANTHER" id="PTHR35526:SF3">
    <property type="entry name" value="ANTI-SIGMA-F FACTOR RSBW"/>
    <property type="match status" value="1"/>
</dbReference>
<protein>
    <recommendedName>
        <fullName evidence="3">Histidine kinase/HSP90-like ATPase domain-containing protein</fullName>
    </recommendedName>
</protein>
<evidence type="ECO:0000313" key="5">
    <source>
        <dbReference type="Proteomes" id="UP000325598"/>
    </source>
</evidence>
<dbReference type="CDD" id="cd16936">
    <property type="entry name" value="HATPase_RsbW-like"/>
    <property type="match status" value="1"/>
</dbReference>
<reference evidence="4 5" key="1">
    <citation type="submission" date="2019-10" db="EMBL/GenBank/DDBJ databases">
        <title>Whole genome shotgun sequence of Streptomyces angustmyceticus NBRC 3934.</title>
        <authorList>
            <person name="Hosoyama A."/>
            <person name="Ichikawa N."/>
            <person name="Kimura A."/>
            <person name="Kitahashi Y."/>
            <person name="Komaki H."/>
            <person name="Uohara A."/>
        </authorList>
    </citation>
    <scope>NUCLEOTIDE SEQUENCE [LARGE SCALE GENOMIC DNA]</scope>
    <source>
        <strain evidence="4 5">NBRC 3934</strain>
    </source>
</reference>